<comment type="catalytic activity">
    <reaction evidence="18 19">
        <text>UDP-N-acetyl-alpha-D-muramate + NADP(+) = UDP-N-acetyl-3-O-(1-carboxyvinyl)-alpha-D-glucosamine + NADPH + H(+)</text>
        <dbReference type="Rhea" id="RHEA:12248"/>
        <dbReference type="ChEBI" id="CHEBI:15378"/>
        <dbReference type="ChEBI" id="CHEBI:57783"/>
        <dbReference type="ChEBI" id="CHEBI:58349"/>
        <dbReference type="ChEBI" id="CHEBI:68483"/>
        <dbReference type="ChEBI" id="CHEBI:70757"/>
        <dbReference type="EC" id="1.3.1.98"/>
    </reaction>
</comment>
<gene>
    <name evidence="19" type="primary">murB</name>
    <name evidence="21" type="ORF">EBT44_01810</name>
</gene>
<dbReference type="GO" id="GO:0008762">
    <property type="term" value="F:UDP-N-acetylmuramate dehydrogenase activity"/>
    <property type="evidence" value="ECO:0007669"/>
    <property type="project" value="UniProtKB-UniRule"/>
</dbReference>
<evidence type="ECO:0000256" key="7">
    <source>
        <dbReference type="ARBA" id="ARBA00022490"/>
    </source>
</evidence>
<dbReference type="Pfam" id="PF02873">
    <property type="entry name" value="MurB_C"/>
    <property type="match status" value="1"/>
</dbReference>
<dbReference type="InterPro" id="IPR036635">
    <property type="entry name" value="MurB_C_sf"/>
</dbReference>
<dbReference type="HAMAP" id="MF_00037">
    <property type="entry name" value="MurB"/>
    <property type="match status" value="1"/>
</dbReference>
<evidence type="ECO:0000256" key="2">
    <source>
        <dbReference type="ARBA" id="ARBA00003921"/>
    </source>
</evidence>
<dbReference type="InterPro" id="IPR003170">
    <property type="entry name" value="MurB"/>
</dbReference>
<evidence type="ECO:0000256" key="6">
    <source>
        <dbReference type="ARBA" id="ARBA00015188"/>
    </source>
</evidence>
<name>A0A965LL12_9PROT</name>
<accession>A0A965LL12</accession>
<evidence type="ECO:0000256" key="14">
    <source>
        <dbReference type="ARBA" id="ARBA00023002"/>
    </source>
</evidence>
<dbReference type="PANTHER" id="PTHR21071">
    <property type="entry name" value="UDP-N-ACETYLENOLPYRUVOYLGLUCOSAMINE REDUCTASE"/>
    <property type="match status" value="1"/>
</dbReference>
<keyword evidence="13 19" id="KW-0573">Peptidoglycan synthesis</keyword>
<protein>
    <recommendedName>
        <fullName evidence="6 19">UDP-N-acetylenolpyruvoylglucosamine reductase</fullName>
        <ecNumber evidence="5 19">1.3.1.98</ecNumber>
    </recommendedName>
    <alternativeName>
        <fullName evidence="17 19">UDP-N-acetylmuramate dehydrogenase</fullName>
    </alternativeName>
</protein>
<dbReference type="NCBIfam" id="TIGR00179">
    <property type="entry name" value="murB"/>
    <property type="match status" value="1"/>
</dbReference>
<dbReference type="Pfam" id="PF01565">
    <property type="entry name" value="FAD_binding_4"/>
    <property type="match status" value="1"/>
</dbReference>
<keyword evidence="14 19" id="KW-0560">Oxidoreductase</keyword>
<evidence type="ECO:0000256" key="12">
    <source>
        <dbReference type="ARBA" id="ARBA00022960"/>
    </source>
</evidence>
<dbReference type="Gene3D" id="3.90.78.10">
    <property type="entry name" value="UDP-N-acetylenolpyruvoylglucosamine reductase, C-terminal domain"/>
    <property type="match status" value="1"/>
</dbReference>
<keyword evidence="8 19" id="KW-0132">Cell division</keyword>
<dbReference type="Proteomes" id="UP000740727">
    <property type="component" value="Unassembled WGS sequence"/>
</dbReference>
<dbReference type="GO" id="GO:0009252">
    <property type="term" value="P:peptidoglycan biosynthetic process"/>
    <property type="evidence" value="ECO:0007669"/>
    <property type="project" value="UniProtKB-UniRule"/>
</dbReference>
<evidence type="ECO:0000256" key="16">
    <source>
        <dbReference type="ARBA" id="ARBA00023316"/>
    </source>
</evidence>
<evidence type="ECO:0000256" key="11">
    <source>
        <dbReference type="ARBA" id="ARBA00022857"/>
    </source>
</evidence>
<dbReference type="InterPro" id="IPR036318">
    <property type="entry name" value="FAD-bd_PCMH-like_sf"/>
</dbReference>
<evidence type="ECO:0000256" key="17">
    <source>
        <dbReference type="ARBA" id="ARBA00031026"/>
    </source>
</evidence>
<evidence type="ECO:0000256" key="19">
    <source>
        <dbReference type="HAMAP-Rule" id="MF_00037"/>
    </source>
</evidence>
<dbReference type="PANTHER" id="PTHR21071:SF4">
    <property type="entry name" value="UDP-N-ACETYLENOLPYRUVOYLGLUCOSAMINE REDUCTASE"/>
    <property type="match status" value="1"/>
</dbReference>
<evidence type="ECO:0000256" key="4">
    <source>
        <dbReference type="ARBA" id="ARBA00004752"/>
    </source>
</evidence>
<evidence type="ECO:0000256" key="3">
    <source>
        <dbReference type="ARBA" id="ARBA00004496"/>
    </source>
</evidence>
<dbReference type="GO" id="GO:0005829">
    <property type="term" value="C:cytosol"/>
    <property type="evidence" value="ECO:0007669"/>
    <property type="project" value="TreeGrafter"/>
</dbReference>
<feature type="active site" evidence="19">
    <location>
        <position position="155"/>
    </location>
</feature>
<evidence type="ECO:0000256" key="13">
    <source>
        <dbReference type="ARBA" id="ARBA00022984"/>
    </source>
</evidence>
<evidence type="ECO:0000256" key="18">
    <source>
        <dbReference type="ARBA" id="ARBA00048914"/>
    </source>
</evidence>
<comment type="function">
    <text evidence="2 19">Cell wall formation.</text>
</comment>
<keyword evidence="11 19" id="KW-0521">NADP</keyword>
<dbReference type="SUPFAM" id="SSF56194">
    <property type="entry name" value="Uridine diphospho-N-Acetylenolpyruvylglucosamine reductase, MurB, C-terminal domain"/>
    <property type="match status" value="1"/>
</dbReference>
<dbReference type="NCBIfam" id="NF010478">
    <property type="entry name" value="PRK13903.1"/>
    <property type="match status" value="1"/>
</dbReference>
<dbReference type="InterPro" id="IPR011601">
    <property type="entry name" value="MurB_C"/>
</dbReference>
<comment type="caution">
    <text evidence="21">The sequence shown here is derived from an EMBL/GenBank/DDBJ whole genome shotgun (WGS) entry which is preliminary data.</text>
</comment>
<evidence type="ECO:0000313" key="21">
    <source>
        <dbReference type="EMBL" id="NBR93582.1"/>
    </source>
</evidence>
<keyword evidence="7 19" id="KW-0963">Cytoplasm</keyword>
<dbReference type="EMBL" id="RFXN01000012">
    <property type="protein sequence ID" value="NBR93582.1"/>
    <property type="molecule type" value="Genomic_DNA"/>
</dbReference>
<dbReference type="GO" id="GO:0071555">
    <property type="term" value="P:cell wall organization"/>
    <property type="evidence" value="ECO:0007669"/>
    <property type="project" value="UniProtKB-KW"/>
</dbReference>
<keyword evidence="16 19" id="KW-0961">Cell wall biogenesis/degradation</keyword>
<dbReference type="Gene3D" id="3.30.465.10">
    <property type="match status" value="1"/>
</dbReference>
<evidence type="ECO:0000256" key="1">
    <source>
        <dbReference type="ARBA" id="ARBA00001974"/>
    </source>
</evidence>
<feature type="domain" description="FAD-binding PCMH-type" evidence="20">
    <location>
        <begin position="11"/>
        <end position="178"/>
    </location>
</feature>
<feature type="active site" description="Proton donor" evidence="19">
    <location>
        <position position="233"/>
    </location>
</feature>
<feature type="active site" evidence="19">
    <location>
        <position position="327"/>
    </location>
</feature>
<comment type="pathway">
    <text evidence="4 19">Cell wall biogenesis; peptidoglycan biosynthesis.</text>
</comment>
<evidence type="ECO:0000256" key="5">
    <source>
        <dbReference type="ARBA" id="ARBA00012518"/>
    </source>
</evidence>
<keyword evidence="10 19" id="KW-0274">FAD</keyword>
<comment type="similarity">
    <text evidence="19">Belongs to the MurB family.</text>
</comment>
<comment type="cofactor">
    <cofactor evidence="1 19">
        <name>FAD</name>
        <dbReference type="ChEBI" id="CHEBI:57692"/>
    </cofactor>
</comment>
<sequence>MKFAELTTFRVGGEITNGVHGTSDELIIETLLREPNAQIIGGGSNILATDDLFNGTVLVIESRGSELDYDACSGGMITVAAGVEWDDFVSQTVDAGFSGLETLSGIPGKVGAAPIQNIGAYGQEFSSVVARVRTWDRKSKEQQTFTANQCGFGYRTSIFKEERNRYVVLDVTVQLKKGELSIPITYSELAQELGISSGERAVVTKVREATLAIRNRKGMVLSTTDRDSWSAGSFFINPSVSPEVAATLPSDAPQWPNSDGSIKLSAAWLLENSGISKGERFGGAGISTKHVLAITNVDSATSSDVIELARRCQNAVRNRFGITLVPEVQLIGLAL</sequence>
<dbReference type="EC" id="1.3.1.98" evidence="5 19"/>
<evidence type="ECO:0000256" key="8">
    <source>
        <dbReference type="ARBA" id="ARBA00022618"/>
    </source>
</evidence>
<reference evidence="21" key="1">
    <citation type="submission" date="2018-10" db="EMBL/GenBank/DDBJ databases">
        <title>Iterative Subtractive Binning of Freshwater Chronoseries Metagenomes Recovers Nearly Complete Genomes from over Four Hundred Novel Species.</title>
        <authorList>
            <person name="Rodriguez-R L.M."/>
            <person name="Tsementzi D."/>
            <person name="Luo C."/>
            <person name="Konstantinidis K.T."/>
        </authorList>
    </citation>
    <scope>NUCLEOTIDE SEQUENCE</scope>
    <source>
        <strain evidence="21">WB5_2A_028</strain>
    </source>
</reference>
<evidence type="ECO:0000256" key="10">
    <source>
        <dbReference type="ARBA" id="ARBA00022827"/>
    </source>
</evidence>
<dbReference type="InterPro" id="IPR016166">
    <property type="entry name" value="FAD-bd_PCMH"/>
</dbReference>
<evidence type="ECO:0000256" key="15">
    <source>
        <dbReference type="ARBA" id="ARBA00023306"/>
    </source>
</evidence>
<keyword evidence="9 19" id="KW-0285">Flavoprotein</keyword>
<dbReference type="InterPro" id="IPR016169">
    <property type="entry name" value="FAD-bd_PCMH_sub2"/>
</dbReference>
<evidence type="ECO:0000259" key="20">
    <source>
        <dbReference type="PROSITE" id="PS51387"/>
    </source>
</evidence>
<dbReference type="GO" id="GO:0071949">
    <property type="term" value="F:FAD binding"/>
    <property type="evidence" value="ECO:0007669"/>
    <property type="project" value="InterPro"/>
</dbReference>
<evidence type="ECO:0000256" key="9">
    <source>
        <dbReference type="ARBA" id="ARBA00022630"/>
    </source>
</evidence>
<dbReference type="InterPro" id="IPR016167">
    <property type="entry name" value="FAD-bd_PCMH_sub1"/>
</dbReference>
<dbReference type="Gene3D" id="3.30.43.10">
    <property type="entry name" value="Uridine Diphospho-n-acetylenolpyruvylglucosamine Reductase, domain 2"/>
    <property type="match status" value="1"/>
</dbReference>
<dbReference type="SUPFAM" id="SSF56176">
    <property type="entry name" value="FAD-binding/transporter-associated domain-like"/>
    <property type="match status" value="1"/>
</dbReference>
<dbReference type="GO" id="GO:0008360">
    <property type="term" value="P:regulation of cell shape"/>
    <property type="evidence" value="ECO:0007669"/>
    <property type="project" value="UniProtKB-KW"/>
</dbReference>
<dbReference type="PROSITE" id="PS51387">
    <property type="entry name" value="FAD_PCMH"/>
    <property type="match status" value="1"/>
</dbReference>
<dbReference type="InterPro" id="IPR006094">
    <property type="entry name" value="Oxid_FAD_bind_N"/>
</dbReference>
<evidence type="ECO:0000313" key="22">
    <source>
        <dbReference type="Proteomes" id="UP000740727"/>
    </source>
</evidence>
<dbReference type="AlphaFoldDB" id="A0A965LL12"/>
<keyword evidence="15 19" id="KW-0131">Cell cycle</keyword>
<proteinExistence type="inferred from homology"/>
<dbReference type="GO" id="GO:0051301">
    <property type="term" value="P:cell division"/>
    <property type="evidence" value="ECO:0007669"/>
    <property type="project" value="UniProtKB-KW"/>
</dbReference>
<organism evidence="21 22">
    <name type="scientific">Candidatus Fonsibacter lacus</name>
    <dbReference type="NCBI Taxonomy" id="2576439"/>
    <lineage>
        <taxon>Bacteria</taxon>
        <taxon>Pseudomonadati</taxon>
        <taxon>Pseudomonadota</taxon>
        <taxon>Alphaproteobacteria</taxon>
        <taxon>Candidatus Pelagibacterales</taxon>
        <taxon>Candidatus Pelagibacterales incertae sedis</taxon>
        <taxon>Candidatus Fonsibacter</taxon>
    </lineage>
</organism>
<comment type="subcellular location">
    <subcellularLocation>
        <location evidence="3 19">Cytoplasm</location>
    </subcellularLocation>
</comment>
<keyword evidence="12 19" id="KW-0133">Cell shape</keyword>